<keyword evidence="3" id="KW-1185">Reference proteome</keyword>
<proteinExistence type="predicted"/>
<evidence type="ECO:0000313" key="3">
    <source>
        <dbReference type="Proteomes" id="UP001652338"/>
    </source>
</evidence>
<comment type="caution">
    <text evidence="2">The sequence shown here is derived from an EMBL/GenBank/DDBJ whole genome shotgun (WGS) entry which is preliminary data.</text>
</comment>
<name>A0ABT2SJU4_9FIRM</name>
<feature type="transmembrane region" description="Helical" evidence="1">
    <location>
        <begin position="81"/>
        <end position="99"/>
    </location>
</feature>
<keyword evidence="1" id="KW-1133">Transmembrane helix</keyword>
<evidence type="ECO:0000313" key="2">
    <source>
        <dbReference type="EMBL" id="MCU6724781.1"/>
    </source>
</evidence>
<feature type="transmembrane region" description="Helical" evidence="1">
    <location>
        <begin position="106"/>
        <end position="127"/>
    </location>
</feature>
<sequence>MINLIISQLKMSMDWLLQFNDEGLHFIVMFFALIYILLRKEEACHRRLFIGYSLIFTVVYFCPLTSWLITRTIGELVYWRMLWMMPLPVIIAYAMVKLWHRIKKKWIRAAFIGTFTGVMIVLGQFIYVENSPYETRANWEKIPTSPIAICDIVNANRGSEEEWAMLAAPEDMVPYIRVHDASIRQVYGRKGNYWMANKGGKYIESALQSEVTDYQTLCKKCRAIRCNYIVLPDGAGRVEGMAAYHFDVIGRVGSYIVFKDMDWSP</sequence>
<feature type="transmembrane region" description="Helical" evidence="1">
    <location>
        <begin position="50"/>
        <end position="69"/>
    </location>
</feature>
<dbReference type="EMBL" id="JAOQKE010000004">
    <property type="protein sequence ID" value="MCU6724781.1"/>
    <property type="molecule type" value="Genomic_DNA"/>
</dbReference>
<reference evidence="2 3" key="1">
    <citation type="journal article" date="2021" name="ISME Commun">
        <title>Automated analysis of genomic sequences facilitates high-throughput and comprehensive description of bacteria.</title>
        <authorList>
            <person name="Hitch T.C.A."/>
        </authorList>
    </citation>
    <scope>NUCLEOTIDE SEQUENCE [LARGE SCALE GENOMIC DNA]</scope>
    <source>
        <strain evidence="2 3">Sanger_29</strain>
    </source>
</reference>
<keyword evidence="1" id="KW-0812">Transmembrane</keyword>
<protein>
    <submittedName>
        <fullName evidence="2">Uncharacterized protein</fullName>
    </submittedName>
</protein>
<organism evidence="2 3">
    <name type="scientific">Muricoprocola aceti</name>
    <dbReference type="NCBI Taxonomy" id="2981772"/>
    <lineage>
        <taxon>Bacteria</taxon>
        <taxon>Bacillati</taxon>
        <taxon>Bacillota</taxon>
        <taxon>Clostridia</taxon>
        <taxon>Lachnospirales</taxon>
        <taxon>Lachnospiraceae</taxon>
        <taxon>Muricoprocola</taxon>
    </lineage>
</organism>
<dbReference type="Proteomes" id="UP001652338">
    <property type="component" value="Unassembled WGS sequence"/>
</dbReference>
<dbReference type="RefSeq" id="WP_262654219.1">
    <property type="nucleotide sequence ID" value="NZ_JAOQKE010000004.1"/>
</dbReference>
<keyword evidence="1" id="KW-0472">Membrane</keyword>
<feature type="transmembrane region" description="Helical" evidence="1">
    <location>
        <begin position="23"/>
        <end position="38"/>
    </location>
</feature>
<gene>
    <name evidence="2" type="ORF">OCV47_05350</name>
</gene>
<accession>A0ABT2SJU4</accession>
<evidence type="ECO:0000256" key="1">
    <source>
        <dbReference type="SAM" id="Phobius"/>
    </source>
</evidence>